<dbReference type="InterPro" id="IPR011006">
    <property type="entry name" value="CheY-like_superfamily"/>
</dbReference>
<dbReference type="InterPro" id="IPR039420">
    <property type="entry name" value="WalR-like"/>
</dbReference>
<dbReference type="InterPro" id="IPR016032">
    <property type="entry name" value="Sig_transdc_resp-reg_C-effctor"/>
</dbReference>
<feature type="domain" description="Response regulatory" evidence="8">
    <location>
        <begin position="1"/>
        <end position="104"/>
    </location>
</feature>
<evidence type="ECO:0000256" key="4">
    <source>
        <dbReference type="ARBA" id="ARBA00023125"/>
    </source>
</evidence>
<accession>A0A1I4B8F5</accession>
<dbReference type="SMART" id="SM00448">
    <property type="entry name" value="REC"/>
    <property type="match status" value="1"/>
</dbReference>
<dbReference type="Gene3D" id="1.10.10.10">
    <property type="entry name" value="Winged helix-like DNA-binding domain superfamily/Winged helix DNA-binding domain"/>
    <property type="match status" value="1"/>
</dbReference>
<evidence type="ECO:0000256" key="7">
    <source>
        <dbReference type="PROSITE-ProRule" id="PRU01091"/>
    </source>
</evidence>
<evidence type="ECO:0000256" key="6">
    <source>
        <dbReference type="PROSITE-ProRule" id="PRU00169"/>
    </source>
</evidence>
<dbReference type="GO" id="GO:0000156">
    <property type="term" value="F:phosphorelay response regulator activity"/>
    <property type="evidence" value="ECO:0007669"/>
    <property type="project" value="TreeGrafter"/>
</dbReference>
<dbReference type="Pfam" id="PF00486">
    <property type="entry name" value="Trans_reg_C"/>
    <property type="match status" value="1"/>
</dbReference>
<evidence type="ECO:0000313" key="11">
    <source>
        <dbReference type="Proteomes" id="UP000199473"/>
    </source>
</evidence>
<dbReference type="InterPro" id="IPR001789">
    <property type="entry name" value="Sig_transdc_resp-reg_receiver"/>
</dbReference>
<evidence type="ECO:0000256" key="5">
    <source>
        <dbReference type="ARBA" id="ARBA00023163"/>
    </source>
</evidence>
<evidence type="ECO:0000259" key="8">
    <source>
        <dbReference type="PROSITE" id="PS50110"/>
    </source>
</evidence>
<dbReference type="SMART" id="SM00862">
    <property type="entry name" value="Trans_reg_C"/>
    <property type="match status" value="1"/>
</dbReference>
<dbReference type="SUPFAM" id="SSF46894">
    <property type="entry name" value="C-terminal effector domain of the bipartite response regulators"/>
    <property type="match status" value="1"/>
</dbReference>
<keyword evidence="1 6" id="KW-0597">Phosphoprotein</keyword>
<dbReference type="SUPFAM" id="SSF52172">
    <property type="entry name" value="CheY-like"/>
    <property type="match status" value="1"/>
</dbReference>
<feature type="domain" description="OmpR/PhoB-type" evidence="9">
    <location>
        <begin position="123"/>
        <end position="223"/>
    </location>
</feature>
<keyword evidence="5" id="KW-0804">Transcription</keyword>
<dbReference type="Pfam" id="PF00072">
    <property type="entry name" value="Response_reg"/>
    <property type="match status" value="1"/>
</dbReference>
<reference evidence="10 11" key="1">
    <citation type="submission" date="2016-10" db="EMBL/GenBank/DDBJ databases">
        <authorList>
            <person name="de Groot N.N."/>
        </authorList>
    </citation>
    <scope>NUCLEOTIDE SEQUENCE [LARGE SCALE GENOMIC DNA]</scope>
    <source>
        <strain evidence="10 11">DSM 19981</strain>
    </source>
</reference>
<keyword evidence="2" id="KW-0902">Two-component regulatory system</keyword>
<keyword evidence="4 7" id="KW-0238">DNA-binding</keyword>
<organism evidence="10 11">
    <name type="scientific">Falsiroseomonas stagni DSM 19981</name>
    <dbReference type="NCBI Taxonomy" id="1123062"/>
    <lineage>
        <taxon>Bacteria</taxon>
        <taxon>Pseudomonadati</taxon>
        <taxon>Pseudomonadota</taxon>
        <taxon>Alphaproteobacteria</taxon>
        <taxon>Acetobacterales</taxon>
        <taxon>Roseomonadaceae</taxon>
        <taxon>Falsiroseomonas</taxon>
    </lineage>
</organism>
<feature type="modified residue" description="4-aspartylphosphate" evidence="6">
    <location>
        <position position="40"/>
    </location>
</feature>
<dbReference type="Gene3D" id="6.10.250.690">
    <property type="match status" value="1"/>
</dbReference>
<gene>
    <name evidence="10" type="ORF">SAMN02745775_10579</name>
</gene>
<evidence type="ECO:0000256" key="1">
    <source>
        <dbReference type="ARBA" id="ARBA00022553"/>
    </source>
</evidence>
<dbReference type="GO" id="GO:0032993">
    <property type="term" value="C:protein-DNA complex"/>
    <property type="evidence" value="ECO:0007669"/>
    <property type="project" value="TreeGrafter"/>
</dbReference>
<dbReference type="Gene3D" id="3.40.50.2300">
    <property type="match status" value="1"/>
</dbReference>
<sequence length="223" mass="24259">MAAAISDALAQDGWRVEAAETLALGRERLAACNPRIVVVDLGLPDGNGIAFVQEAARRPDIGIIVVSGRAEEVDRIVGLEVGADDYLTKPFSLREMVARIRALCRRLDSVASLARPATVPPQHNAWDIVGLRLEPTRQRIVAPDGREIRLTGGEATLLHLLLEAPENLADRASISERALGRRLLPEQRGVDQLASMLRQKLRESSAGQVTVAAVRGRGYRLAW</sequence>
<dbReference type="CDD" id="cd00383">
    <property type="entry name" value="trans_reg_C"/>
    <property type="match status" value="1"/>
</dbReference>
<evidence type="ECO:0000313" key="10">
    <source>
        <dbReference type="EMBL" id="SFK65138.1"/>
    </source>
</evidence>
<name>A0A1I4B8F5_9PROT</name>
<dbReference type="AlphaFoldDB" id="A0A1I4B8F5"/>
<dbReference type="EMBL" id="FOSQ01000005">
    <property type="protein sequence ID" value="SFK65138.1"/>
    <property type="molecule type" value="Genomic_DNA"/>
</dbReference>
<dbReference type="Proteomes" id="UP000199473">
    <property type="component" value="Unassembled WGS sequence"/>
</dbReference>
<dbReference type="PANTHER" id="PTHR48111:SF1">
    <property type="entry name" value="TWO-COMPONENT RESPONSE REGULATOR ORR33"/>
    <property type="match status" value="1"/>
</dbReference>
<dbReference type="InterPro" id="IPR001867">
    <property type="entry name" value="OmpR/PhoB-type_DNA-bd"/>
</dbReference>
<dbReference type="PANTHER" id="PTHR48111">
    <property type="entry name" value="REGULATOR OF RPOS"/>
    <property type="match status" value="1"/>
</dbReference>
<dbReference type="GO" id="GO:0005829">
    <property type="term" value="C:cytosol"/>
    <property type="evidence" value="ECO:0007669"/>
    <property type="project" value="TreeGrafter"/>
</dbReference>
<proteinExistence type="predicted"/>
<dbReference type="InterPro" id="IPR036388">
    <property type="entry name" value="WH-like_DNA-bd_sf"/>
</dbReference>
<feature type="DNA-binding region" description="OmpR/PhoB-type" evidence="7">
    <location>
        <begin position="123"/>
        <end position="223"/>
    </location>
</feature>
<dbReference type="GO" id="GO:0000976">
    <property type="term" value="F:transcription cis-regulatory region binding"/>
    <property type="evidence" value="ECO:0007669"/>
    <property type="project" value="TreeGrafter"/>
</dbReference>
<evidence type="ECO:0000259" key="9">
    <source>
        <dbReference type="PROSITE" id="PS51755"/>
    </source>
</evidence>
<protein>
    <submittedName>
        <fullName evidence="10">DNA-binding response regulator, OmpR family, contains REC and winged-helix (WHTH) domain</fullName>
    </submittedName>
</protein>
<dbReference type="PROSITE" id="PS50110">
    <property type="entry name" value="RESPONSE_REGULATORY"/>
    <property type="match status" value="1"/>
</dbReference>
<dbReference type="PROSITE" id="PS51755">
    <property type="entry name" value="OMPR_PHOB"/>
    <property type="match status" value="1"/>
</dbReference>
<evidence type="ECO:0000256" key="3">
    <source>
        <dbReference type="ARBA" id="ARBA00023015"/>
    </source>
</evidence>
<dbReference type="STRING" id="1123062.SAMN02745775_10579"/>
<keyword evidence="11" id="KW-1185">Reference proteome</keyword>
<keyword evidence="3" id="KW-0805">Transcription regulation</keyword>
<dbReference type="GO" id="GO:0006355">
    <property type="term" value="P:regulation of DNA-templated transcription"/>
    <property type="evidence" value="ECO:0007669"/>
    <property type="project" value="InterPro"/>
</dbReference>
<evidence type="ECO:0000256" key="2">
    <source>
        <dbReference type="ARBA" id="ARBA00023012"/>
    </source>
</evidence>